<proteinExistence type="predicted"/>
<dbReference type="EMBL" id="MU859150">
    <property type="protein sequence ID" value="KAK3951358.1"/>
    <property type="molecule type" value="Genomic_DNA"/>
</dbReference>
<dbReference type="PANTHER" id="PTHR24148:SF77">
    <property type="entry name" value="HETEROKARYON INCOMPATIBILITY DOMAIN-CONTAINING PROTEIN"/>
    <property type="match status" value="1"/>
</dbReference>
<protein>
    <recommendedName>
        <fullName evidence="3">Heterokaryon incompatibility domain-containing protein</fullName>
    </recommendedName>
</protein>
<dbReference type="AlphaFoldDB" id="A0AAN6NUL3"/>
<evidence type="ECO:0000313" key="1">
    <source>
        <dbReference type="EMBL" id="KAK3951358.1"/>
    </source>
</evidence>
<dbReference type="Proteomes" id="UP001303222">
    <property type="component" value="Unassembled WGS sequence"/>
</dbReference>
<evidence type="ECO:0000313" key="2">
    <source>
        <dbReference type="Proteomes" id="UP001303222"/>
    </source>
</evidence>
<comment type="caution">
    <text evidence="1">The sequence shown here is derived from an EMBL/GenBank/DDBJ whole genome shotgun (WGS) entry which is preliminary data.</text>
</comment>
<accession>A0AAN6NUL3</accession>
<dbReference type="PANTHER" id="PTHR24148">
    <property type="entry name" value="ANKYRIN REPEAT DOMAIN-CONTAINING PROTEIN 39 HOMOLOG-RELATED"/>
    <property type="match status" value="1"/>
</dbReference>
<keyword evidence="2" id="KW-1185">Reference proteome</keyword>
<organism evidence="1 2">
    <name type="scientific">Pseudoneurospora amorphoporcata</name>
    <dbReference type="NCBI Taxonomy" id="241081"/>
    <lineage>
        <taxon>Eukaryota</taxon>
        <taxon>Fungi</taxon>
        <taxon>Dikarya</taxon>
        <taxon>Ascomycota</taxon>
        <taxon>Pezizomycotina</taxon>
        <taxon>Sordariomycetes</taxon>
        <taxon>Sordariomycetidae</taxon>
        <taxon>Sordariales</taxon>
        <taxon>Sordariaceae</taxon>
        <taxon>Pseudoneurospora</taxon>
    </lineage>
</organism>
<reference evidence="1" key="2">
    <citation type="submission" date="2023-06" db="EMBL/GenBank/DDBJ databases">
        <authorList>
            <consortium name="Lawrence Berkeley National Laboratory"/>
            <person name="Mondo S.J."/>
            <person name="Hensen N."/>
            <person name="Bonometti L."/>
            <person name="Westerberg I."/>
            <person name="Brannstrom I.O."/>
            <person name="Guillou S."/>
            <person name="Cros-Aarteil S."/>
            <person name="Calhoun S."/>
            <person name="Haridas S."/>
            <person name="Kuo A."/>
            <person name="Pangilinan J."/>
            <person name="Riley R."/>
            <person name="Labutti K."/>
            <person name="Andreopoulos B."/>
            <person name="Lipzen A."/>
            <person name="Chen C."/>
            <person name="Yanf M."/>
            <person name="Daum C."/>
            <person name="Ng V."/>
            <person name="Clum A."/>
            <person name="Steindorff A."/>
            <person name="Ohm R."/>
            <person name="Martin F."/>
            <person name="Silar P."/>
            <person name="Natvig D."/>
            <person name="Lalanne C."/>
            <person name="Gautier V."/>
            <person name="Ament-Velasquez S.L."/>
            <person name="Kruys A."/>
            <person name="Hutchinson M.I."/>
            <person name="Powell A.J."/>
            <person name="Barry K."/>
            <person name="Miller A.N."/>
            <person name="Grigoriev I.V."/>
            <person name="Debuchy R."/>
            <person name="Gladieux P."/>
            <person name="Thoren M.H."/>
            <person name="Johannesson H."/>
        </authorList>
    </citation>
    <scope>NUCLEOTIDE SEQUENCE</scope>
    <source>
        <strain evidence="1">CBS 626.80</strain>
    </source>
</reference>
<dbReference type="InterPro" id="IPR052895">
    <property type="entry name" value="HetReg/Transcr_Mod"/>
</dbReference>
<evidence type="ECO:0008006" key="3">
    <source>
        <dbReference type="Google" id="ProtNLM"/>
    </source>
</evidence>
<reference evidence="1" key="1">
    <citation type="journal article" date="2023" name="Mol. Phylogenet. Evol.">
        <title>Genome-scale phylogeny and comparative genomics of the fungal order Sordariales.</title>
        <authorList>
            <person name="Hensen N."/>
            <person name="Bonometti L."/>
            <person name="Westerberg I."/>
            <person name="Brannstrom I.O."/>
            <person name="Guillou S."/>
            <person name="Cros-Aarteil S."/>
            <person name="Calhoun S."/>
            <person name="Haridas S."/>
            <person name="Kuo A."/>
            <person name="Mondo S."/>
            <person name="Pangilinan J."/>
            <person name="Riley R."/>
            <person name="LaButti K."/>
            <person name="Andreopoulos B."/>
            <person name="Lipzen A."/>
            <person name="Chen C."/>
            <person name="Yan M."/>
            <person name="Daum C."/>
            <person name="Ng V."/>
            <person name="Clum A."/>
            <person name="Steindorff A."/>
            <person name="Ohm R.A."/>
            <person name="Martin F."/>
            <person name="Silar P."/>
            <person name="Natvig D.O."/>
            <person name="Lalanne C."/>
            <person name="Gautier V."/>
            <person name="Ament-Velasquez S.L."/>
            <person name="Kruys A."/>
            <person name="Hutchinson M.I."/>
            <person name="Powell A.J."/>
            <person name="Barry K."/>
            <person name="Miller A.N."/>
            <person name="Grigoriev I.V."/>
            <person name="Debuchy R."/>
            <person name="Gladieux P."/>
            <person name="Hiltunen Thoren M."/>
            <person name="Johannesson H."/>
        </authorList>
    </citation>
    <scope>NUCLEOTIDE SEQUENCE</scope>
    <source>
        <strain evidence="1">CBS 626.80</strain>
    </source>
</reference>
<name>A0AAN6NUL3_9PEZI</name>
<gene>
    <name evidence="1" type="ORF">QBC32DRAFT_314993</name>
</gene>
<sequence>MSQKKEASAIYIRTRKMAMGIAKLCWASYWRRVWIIQEFVMANDYVILCGNYFVKKRRFEEVLELTVTELVARGQAYCSWVGFQEDDHPTHRTFWSPAFEMIKLRETRLKGVTTTLAEWMRLCVMNDFRATDPRDYVYALLGISNDCTGMITPDYTKAVKDVFKRTVGVVCYHQKYEDLCGKRDALT</sequence>